<name>A0A1Y3KP44_PSEPU</name>
<dbReference type="RefSeq" id="WP_086977918.1">
    <property type="nucleotide sequence ID" value="NZ_NFSB01000085.1"/>
</dbReference>
<accession>A0A1Y3KP44</accession>
<evidence type="ECO:0000313" key="2">
    <source>
        <dbReference type="EMBL" id="OUM27638.1"/>
    </source>
</evidence>
<dbReference type="Pfam" id="PF20178">
    <property type="entry name" value="ToxA_N"/>
    <property type="match status" value="1"/>
</dbReference>
<sequence length="741" mass="81707">MPAEITPVDSIDVLIARLLPAWLVKAQGEHVRALYVAMREQQAIAERVRAYFKTLPNLDDFAQALLEPALREAGLLEADVRDTYVVIRQELALPTAAPNLPAPRQVFRSRQTLLAAALHNFHEEELQSSPFRRAHLENAHGTRLSLSFEAFVRCCRRLDIGGQYQVLIHQLLHPKARPGTPPGHAARQSELLLEGNLRLQMEVAVRLARLKGALTEQNYYRLLPLLSSRPVVPSVSGVLTARQLFLLGKRINGLVTLEVRHSKTAPVSMVIMWSPQDPESPIVEYPSWEALYQALAWRLNSPAYRRFFSRFISERDRPGFDRALARLRAGRADTPVNLDGRNFAIEVSLFVHLRTLVQNKLRDDARVLAVPTGDEDQASRHMRLQTMLSTGLDLLNLAALFVPVIGEIMLVVTAVQVADEVYEGYQDWQLGDRQGALEHLMGVAETVAVGAIIGGASHVAVGSLKRIPFVDELAPRCTRAGQLQLVHEALPVHYTEGAGPLVRQAGGEMAEASDLHAESLLQVTGLQPAQLRRLHLEQSRLPARLRDAHQRIALHEDFPALSGSAFETQLQVLQRPISDAEALLIRDFPSLSVRQAAEILDQVSSAQIEAMLSQQRIPLALAERARWAVRDARIDRACIGLQLPQAVNHDTERLALGLIAEQVPWPSSVRVELREGSLAGPVLAAQGAATASDIRVLVKDAGGYHAVFEAGSPLSLPSDNCFQALLLTLDEGQSGRYAMPA</sequence>
<comment type="caution">
    <text evidence="2">The sequence shown here is derived from an EMBL/GenBank/DDBJ whole genome shotgun (WGS) entry which is preliminary data.</text>
</comment>
<dbReference type="AlphaFoldDB" id="A0A1Y3KP44"/>
<evidence type="ECO:0000259" key="1">
    <source>
        <dbReference type="Pfam" id="PF20178"/>
    </source>
</evidence>
<gene>
    <name evidence="2" type="ORF">B8W72_21780</name>
</gene>
<dbReference type="Proteomes" id="UP000196082">
    <property type="component" value="Unassembled WGS sequence"/>
</dbReference>
<dbReference type="InterPro" id="IPR046673">
    <property type="entry name" value="ToxA_N"/>
</dbReference>
<reference evidence="2 3" key="1">
    <citation type="submission" date="2017-05" db="EMBL/GenBank/DDBJ databases">
        <title>Whole genome sequence of Pseudomonas putida isolate 1312 commercialized as a biostimulant.</title>
        <authorList>
            <person name="Crovadore J."/>
            <person name="Blanc P."/>
            <person name="Chablais R."/>
            <person name="Cochard B."/>
            <person name="Grizard D."/>
            <person name="Lefort F."/>
        </authorList>
    </citation>
    <scope>NUCLEOTIDE SEQUENCE [LARGE SCALE GENOMIC DNA]</scope>
    <source>
        <strain evidence="2 3">1312</strain>
    </source>
</reference>
<proteinExistence type="predicted"/>
<dbReference type="EMBL" id="NFSB01000085">
    <property type="protein sequence ID" value="OUM27638.1"/>
    <property type="molecule type" value="Genomic_DNA"/>
</dbReference>
<feature type="domain" description="Dermonecrotic toxin N-terminal" evidence="1">
    <location>
        <begin position="54"/>
        <end position="315"/>
    </location>
</feature>
<evidence type="ECO:0000313" key="3">
    <source>
        <dbReference type="Proteomes" id="UP000196082"/>
    </source>
</evidence>
<protein>
    <recommendedName>
        <fullName evidence="1">Dermonecrotic toxin N-terminal domain-containing protein</fullName>
    </recommendedName>
</protein>
<organism evidence="2 3">
    <name type="scientific">Pseudomonas putida</name>
    <name type="common">Arthrobacter siderocapsulatus</name>
    <dbReference type="NCBI Taxonomy" id="303"/>
    <lineage>
        <taxon>Bacteria</taxon>
        <taxon>Pseudomonadati</taxon>
        <taxon>Pseudomonadota</taxon>
        <taxon>Gammaproteobacteria</taxon>
        <taxon>Pseudomonadales</taxon>
        <taxon>Pseudomonadaceae</taxon>
        <taxon>Pseudomonas</taxon>
    </lineage>
</organism>